<sequence length="288" mass="34202">MTFQFIHKHRSKYPVSEMCRILNVSRSGYYQWTRRKESGRKRRRERLKQQISRIFLESRRLYGSPKITQVLRQQGVRVSEKTVARIMQELGLKSRTVRKYKATTDSKHNLPVHDNVLNQQFTAHAPNQVWMADITYVSTGEGWLYVASIMDLYTRKIVGWHAGDRMTKELVLKALDKAYSRQRPKGEVLHHSDRGSQYASHEYQRRLQKYGMKGSMSRKGNCYDNACMESFHSVLKKELVYLEKFRTRKEAQSRIFEYIEFFYNRKRVHSAIGFLTPVQREQMYVQAA</sequence>
<evidence type="ECO:0000256" key="1">
    <source>
        <dbReference type="ARBA" id="ARBA00002286"/>
    </source>
</evidence>
<dbReference type="PANTHER" id="PTHR46889:SF4">
    <property type="entry name" value="TRANSPOSASE INSO FOR INSERTION SEQUENCE ELEMENT IS911B-RELATED"/>
    <property type="match status" value="1"/>
</dbReference>
<dbReference type="InterPro" id="IPR050900">
    <property type="entry name" value="Transposase_IS3/IS150/IS904"/>
</dbReference>
<dbReference type="EMBL" id="JBHSQV010000003">
    <property type="protein sequence ID" value="MFC5985037.1"/>
    <property type="molecule type" value="Genomic_DNA"/>
</dbReference>
<dbReference type="Gene3D" id="3.30.420.10">
    <property type="entry name" value="Ribonuclease H-like superfamily/Ribonuclease H"/>
    <property type="match status" value="1"/>
</dbReference>
<dbReference type="NCBIfam" id="NF033516">
    <property type="entry name" value="transpos_IS3"/>
    <property type="match status" value="1"/>
</dbReference>
<evidence type="ECO:0000313" key="3">
    <source>
        <dbReference type="EMBL" id="MFC5985037.1"/>
    </source>
</evidence>
<comment type="caution">
    <text evidence="3">The sequence shown here is derived from an EMBL/GenBank/DDBJ whole genome shotgun (WGS) entry which is preliminary data.</text>
</comment>
<dbReference type="InterPro" id="IPR036397">
    <property type="entry name" value="RNaseH_sf"/>
</dbReference>
<dbReference type="InterPro" id="IPR025948">
    <property type="entry name" value="HTH-like_dom"/>
</dbReference>
<keyword evidence="4" id="KW-1185">Reference proteome</keyword>
<dbReference type="InterPro" id="IPR012337">
    <property type="entry name" value="RNaseH-like_sf"/>
</dbReference>
<dbReference type="PANTHER" id="PTHR46889">
    <property type="entry name" value="TRANSPOSASE INSF FOR INSERTION SEQUENCE IS3B-RELATED"/>
    <property type="match status" value="1"/>
</dbReference>
<feature type="domain" description="Integrase catalytic" evidence="2">
    <location>
        <begin position="122"/>
        <end position="285"/>
    </location>
</feature>
<dbReference type="RefSeq" id="WP_379891500.1">
    <property type="nucleotide sequence ID" value="NZ_JBHSQV010000003.1"/>
</dbReference>
<gene>
    <name evidence="3" type="ORF">ACFPXP_00760</name>
</gene>
<reference evidence="4" key="1">
    <citation type="journal article" date="2019" name="Int. J. Syst. Evol. Microbiol.">
        <title>The Global Catalogue of Microorganisms (GCM) 10K type strain sequencing project: providing services to taxonomists for standard genome sequencing and annotation.</title>
        <authorList>
            <consortium name="The Broad Institute Genomics Platform"/>
            <consortium name="The Broad Institute Genome Sequencing Center for Infectious Disease"/>
            <person name="Wu L."/>
            <person name="Ma J."/>
        </authorList>
    </citation>
    <scope>NUCLEOTIDE SEQUENCE [LARGE SCALE GENOMIC DNA]</scope>
    <source>
        <strain evidence="4">CCM 8749</strain>
    </source>
</reference>
<dbReference type="Pfam" id="PF13333">
    <property type="entry name" value="rve_2"/>
    <property type="match status" value="1"/>
</dbReference>
<dbReference type="Pfam" id="PF00665">
    <property type="entry name" value="rve"/>
    <property type="match status" value="1"/>
</dbReference>
<name>A0ABW1IIS0_9BACL</name>
<accession>A0ABW1IIS0</accession>
<dbReference type="PROSITE" id="PS50994">
    <property type="entry name" value="INTEGRASE"/>
    <property type="match status" value="1"/>
</dbReference>
<dbReference type="SUPFAM" id="SSF53098">
    <property type="entry name" value="Ribonuclease H-like"/>
    <property type="match status" value="1"/>
</dbReference>
<dbReference type="InterPro" id="IPR048020">
    <property type="entry name" value="Transpos_IS3"/>
</dbReference>
<dbReference type="InterPro" id="IPR001584">
    <property type="entry name" value="Integrase_cat-core"/>
</dbReference>
<proteinExistence type="predicted"/>
<evidence type="ECO:0000259" key="2">
    <source>
        <dbReference type="PROSITE" id="PS50994"/>
    </source>
</evidence>
<organism evidence="3 4">
    <name type="scientific">Marinicrinis lubricantis</name>
    <dbReference type="NCBI Taxonomy" id="2086470"/>
    <lineage>
        <taxon>Bacteria</taxon>
        <taxon>Bacillati</taxon>
        <taxon>Bacillota</taxon>
        <taxon>Bacilli</taxon>
        <taxon>Bacillales</taxon>
        <taxon>Paenibacillaceae</taxon>
    </lineage>
</organism>
<protein>
    <submittedName>
        <fullName evidence="3">IS3 family transposase</fullName>
    </submittedName>
</protein>
<comment type="function">
    <text evidence="1">Involved in the transposition of the insertion sequence.</text>
</comment>
<dbReference type="Pfam" id="PF13276">
    <property type="entry name" value="HTH_21"/>
    <property type="match status" value="1"/>
</dbReference>
<evidence type="ECO:0000313" key="4">
    <source>
        <dbReference type="Proteomes" id="UP001596250"/>
    </source>
</evidence>
<dbReference type="Proteomes" id="UP001596250">
    <property type="component" value="Unassembled WGS sequence"/>
</dbReference>